<evidence type="ECO:0000259" key="1">
    <source>
        <dbReference type="Pfam" id="PF13335"/>
    </source>
</evidence>
<evidence type="ECO:0000313" key="3">
    <source>
        <dbReference type="Proteomes" id="UP000269883"/>
    </source>
</evidence>
<proteinExistence type="predicted"/>
<dbReference type="OrthoDB" id="9813147at2"/>
<evidence type="ECO:0000313" key="2">
    <source>
        <dbReference type="EMBL" id="BBD09161.1"/>
    </source>
</evidence>
<protein>
    <submittedName>
        <fullName evidence="2">Mg chelatase subunit ChlI</fullName>
    </submittedName>
</protein>
<dbReference type="Pfam" id="PF13335">
    <property type="entry name" value="Mg_chelatase_C"/>
    <property type="match status" value="1"/>
</dbReference>
<dbReference type="Gene3D" id="3.40.50.300">
    <property type="entry name" value="P-loop containing nucleotide triphosphate hydrolases"/>
    <property type="match status" value="1"/>
</dbReference>
<sequence>MGQRHLLPIHGLSARAYTRILRIARTIADLEGAEHIGVPQLAEAVNYRTMDRNPL</sequence>
<dbReference type="Proteomes" id="UP000269883">
    <property type="component" value="Chromosome"/>
</dbReference>
<dbReference type="KEGG" id="dfl:DFE_2435"/>
<feature type="domain" description="Mg chelatase-related protein C-terminal" evidence="1">
    <location>
        <begin position="10"/>
        <end position="48"/>
    </location>
</feature>
<dbReference type="InterPro" id="IPR027417">
    <property type="entry name" value="P-loop_NTPase"/>
</dbReference>
<name>A0A2Z6B0X7_9BACT</name>
<keyword evidence="3" id="KW-1185">Reference proteome</keyword>
<accession>A0A2Z6B0X7</accession>
<dbReference type="InterPro" id="IPR025158">
    <property type="entry name" value="Mg_chelat-rel_C"/>
</dbReference>
<reference evidence="2 3" key="1">
    <citation type="journal article" date="2018" name="Sci. Adv.">
        <title>Multi-heme cytochromes provide a pathway for survival in energy-limited environments.</title>
        <authorList>
            <person name="Deng X."/>
            <person name="Dohmae N."/>
            <person name="Nealson K.H."/>
            <person name="Hashimoto K."/>
            <person name="Okamoto A."/>
        </authorList>
    </citation>
    <scope>NUCLEOTIDE SEQUENCE [LARGE SCALE GENOMIC DNA]</scope>
    <source>
        <strain evidence="2 3">IS5</strain>
    </source>
</reference>
<dbReference type="EMBL" id="AP017378">
    <property type="protein sequence ID" value="BBD09161.1"/>
    <property type="molecule type" value="Genomic_DNA"/>
</dbReference>
<organism evidence="2 3">
    <name type="scientific">Desulfovibrio ferrophilus</name>
    <dbReference type="NCBI Taxonomy" id="241368"/>
    <lineage>
        <taxon>Bacteria</taxon>
        <taxon>Pseudomonadati</taxon>
        <taxon>Thermodesulfobacteriota</taxon>
        <taxon>Desulfovibrionia</taxon>
        <taxon>Desulfovibrionales</taxon>
        <taxon>Desulfovibrionaceae</taxon>
        <taxon>Desulfovibrio</taxon>
    </lineage>
</organism>
<gene>
    <name evidence="2" type="ORF">DFE_2435</name>
</gene>
<dbReference type="AlphaFoldDB" id="A0A2Z6B0X7"/>